<evidence type="ECO:0008006" key="4">
    <source>
        <dbReference type="Google" id="ProtNLM"/>
    </source>
</evidence>
<organism evidence="2 3">
    <name type="scientific">Gordonia phage Emalyn</name>
    <dbReference type="NCBI Taxonomy" id="1821552"/>
    <lineage>
        <taxon>Viruses</taxon>
        <taxon>Duplodnaviria</taxon>
        <taxon>Heunggongvirae</taxon>
        <taxon>Uroviricota</taxon>
        <taxon>Caudoviricetes</taxon>
        <taxon>Emalynvirus</taxon>
        <taxon>Emalynvirus emalyn</taxon>
    </lineage>
</organism>
<proteinExistence type="predicted"/>
<dbReference type="KEGG" id="vg:29123879"/>
<reference evidence="3" key="1">
    <citation type="submission" date="2016-03" db="EMBL/GenBank/DDBJ databases">
        <authorList>
            <person name="Ploux O."/>
        </authorList>
    </citation>
    <scope>NUCLEOTIDE SEQUENCE [LARGE SCALE GENOMIC DNA]</scope>
</reference>
<dbReference type="OrthoDB" id="5198at10239"/>
<evidence type="ECO:0000256" key="1">
    <source>
        <dbReference type="SAM" id="MobiDB-lite"/>
    </source>
</evidence>
<sequence length="370" mass="38759">MTTPNHLTPDGSITGYGSWSTIQNRTQEEWEAGEYNKWAAAMAGIPKIGDTLAEVPVIGGALSDLFEIITGVPDSDENDAGSLIRGFIDSISSALSGTSNPSPGDSFLTNIWSLLGGLSTQSADNTAAIQQLENILGAAAPTPAWVSNLTDMATVPRALLIPAYYGGSHSHGSGSYSASTTTGNVSGTSSSESLSAGLPSYKPVANNVLGNSTGTIYFTPLVADRTGQLDKLRFITGADSLFYSIDEYYLALFAYNPMNQNIEKLWQSSNLNGSIGTARAEIEVSMGLSSTVQPAQVLFVAHMQRQPALGGSTRTVAAVPQGGVSRPSSVLLRASCYELSGQTGIGSSYALSSLTLNNNYIPWYAISVTN</sequence>
<protein>
    <recommendedName>
        <fullName evidence="4">Minor tail protein</fullName>
    </recommendedName>
</protein>
<keyword evidence="3" id="KW-1185">Reference proteome</keyword>
<accession>A0A142KBW0</accession>
<evidence type="ECO:0000313" key="3">
    <source>
        <dbReference type="Proteomes" id="UP000204189"/>
    </source>
</evidence>
<name>A0A142KBW0_9CAUD</name>
<gene>
    <name evidence="2" type="primary">24</name>
    <name evidence="2" type="ORF">SEA_EMALYN_24</name>
</gene>
<dbReference type="RefSeq" id="YP_009301465.1">
    <property type="nucleotide sequence ID" value="NC_031234.1"/>
</dbReference>
<feature type="region of interest" description="Disordered" evidence="1">
    <location>
        <begin position="176"/>
        <end position="195"/>
    </location>
</feature>
<dbReference type="EMBL" id="KU963260">
    <property type="protein sequence ID" value="AMS03593.1"/>
    <property type="molecule type" value="Genomic_DNA"/>
</dbReference>
<dbReference type="GeneID" id="29123879"/>
<evidence type="ECO:0000313" key="2">
    <source>
        <dbReference type="EMBL" id="AMS03593.1"/>
    </source>
</evidence>
<dbReference type="Proteomes" id="UP000204189">
    <property type="component" value="Segment"/>
</dbReference>